<dbReference type="PANTHER" id="PTHR30026:SF20">
    <property type="entry name" value="OUTER MEMBRANE PROTEIN TOLC"/>
    <property type="match status" value="1"/>
</dbReference>
<feature type="chain" id="PRO_5016307965" evidence="8">
    <location>
        <begin position="28"/>
        <end position="453"/>
    </location>
</feature>
<evidence type="ECO:0000256" key="4">
    <source>
        <dbReference type="ARBA" id="ARBA00022452"/>
    </source>
</evidence>
<keyword evidence="10" id="KW-1185">Reference proteome</keyword>
<dbReference type="AlphaFoldDB" id="A0A315EVN5"/>
<keyword evidence="6" id="KW-0472">Membrane</keyword>
<name>A0A315EVN5_9BURK</name>
<protein>
    <submittedName>
        <fullName evidence="9">Channel protein TolC</fullName>
    </submittedName>
</protein>
<comment type="similarity">
    <text evidence="2">Belongs to the outer membrane factor (OMF) (TC 1.B.17) family.</text>
</comment>
<evidence type="ECO:0000256" key="2">
    <source>
        <dbReference type="ARBA" id="ARBA00007613"/>
    </source>
</evidence>
<dbReference type="InterPro" id="IPR010130">
    <property type="entry name" value="T1SS_OMP_TolC"/>
</dbReference>
<gene>
    <name evidence="9" type="ORF">B9Z44_10890</name>
</gene>
<proteinExistence type="inferred from homology"/>
<keyword evidence="5" id="KW-0812">Transmembrane</keyword>
<dbReference type="GO" id="GO:0009279">
    <property type="term" value="C:cell outer membrane"/>
    <property type="evidence" value="ECO:0007669"/>
    <property type="project" value="UniProtKB-SubCell"/>
</dbReference>
<keyword evidence="3" id="KW-0813">Transport</keyword>
<dbReference type="GO" id="GO:0015562">
    <property type="term" value="F:efflux transmembrane transporter activity"/>
    <property type="evidence" value="ECO:0007669"/>
    <property type="project" value="InterPro"/>
</dbReference>
<evidence type="ECO:0000313" key="10">
    <source>
        <dbReference type="Proteomes" id="UP000251341"/>
    </source>
</evidence>
<evidence type="ECO:0000256" key="1">
    <source>
        <dbReference type="ARBA" id="ARBA00004442"/>
    </source>
</evidence>
<dbReference type="Proteomes" id="UP000251341">
    <property type="component" value="Unassembled WGS sequence"/>
</dbReference>
<dbReference type="PANTHER" id="PTHR30026">
    <property type="entry name" value="OUTER MEMBRANE PROTEIN TOLC"/>
    <property type="match status" value="1"/>
</dbReference>
<reference evidence="9 10" key="1">
    <citation type="submission" date="2017-04" db="EMBL/GenBank/DDBJ databases">
        <title>Unexpected and diverse lifestyles within the genus Limnohabitans.</title>
        <authorList>
            <person name="Kasalicky V."/>
            <person name="Mehrshad M."/>
            <person name="Andrei S.-A."/>
            <person name="Salcher M."/>
            <person name="Kratochvilova H."/>
            <person name="Simek K."/>
            <person name="Ghai R."/>
        </authorList>
    </citation>
    <scope>NUCLEOTIDE SEQUENCE [LARGE SCALE GENOMIC DNA]</scope>
    <source>
        <strain evidence="9 10">MWH-C5</strain>
    </source>
</reference>
<dbReference type="Pfam" id="PF02321">
    <property type="entry name" value="OEP"/>
    <property type="match status" value="2"/>
</dbReference>
<dbReference type="GO" id="GO:1990281">
    <property type="term" value="C:efflux pump complex"/>
    <property type="evidence" value="ECO:0007669"/>
    <property type="project" value="TreeGrafter"/>
</dbReference>
<dbReference type="NCBIfam" id="TIGR01844">
    <property type="entry name" value="type_I_sec_TolC"/>
    <property type="match status" value="1"/>
</dbReference>
<accession>A0A315EVN5</accession>
<dbReference type="Gene3D" id="1.20.1600.10">
    <property type="entry name" value="Outer membrane efflux proteins (OEP)"/>
    <property type="match status" value="1"/>
</dbReference>
<dbReference type="EMBL" id="NESP01000001">
    <property type="protein sequence ID" value="PUE60032.1"/>
    <property type="molecule type" value="Genomic_DNA"/>
</dbReference>
<keyword evidence="7" id="KW-0998">Cell outer membrane</keyword>
<dbReference type="InterPro" id="IPR051906">
    <property type="entry name" value="TolC-like"/>
</dbReference>
<evidence type="ECO:0000256" key="3">
    <source>
        <dbReference type="ARBA" id="ARBA00022448"/>
    </source>
</evidence>
<dbReference type="GO" id="GO:0015288">
    <property type="term" value="F:porin activity"/>
    <property type="evidence" value="ECO:0007669"/>
    <property type="project" value="TreeGrafter"/>
</dbReference>
<evidence type="ECO:0000256" key="5">
    <source>
        <dbReference type="ARBA" id="ARBA00022692"/>
    </source>
</evidence>
<evidence type="ECO:0000256" key="6">
    <source>
        <dbReference type="ARBA" id="ARBA00023136"/>
    </source>
</evidence>
<organism evidence="9 10">
    <name type="scientific">Limnohabitans curvus</name>
    <dbReference type="NCBI Taxonomy" id="323423"/>
    <lineage>
        <taxon>Bacteria</taxon>
        <taxon>Pseudomonadati</taxon>
        <taxon>Pseudomonadota</taxon>
        <taxon>Betaproteobacteria</taxon>
        <taxon>Burkholderiales</taxon>
        <taxon>Comamonadaceae</taxon>
        <taxon>Limnohabitans</taxon>
    </lineage>
</organism>
<keyword evidence="8" id="KW-0732">Signal</keyword>
<feature type="signal peptide" evidence="8">
    <location>
        <begin position="1"/>
        <end position="27"/>
    </location>
</feature>
<evidence type="ECO:0000256" key="8">
    <source>
        <dbReference type="SAM" id="SignalP"/>
    </source>
</evidence>
<dbReference type="SUPFAM" id="SSF56954">
    <property type="entry name" value="Outer membrane efflux proteins (OEP)"/>
    <property type="match status" value="1"/>
</dbReference>
<comment type="caution">
    <text evidence="9">The sequence shown here is derived from an EMBL/GenBank/DDBJ whole genome shotgun (WGS) entry which is preliminary data.</text>
</comment>
<keyword evidence="4" id="KW-1134">Transmembrane beta strand</keyword>
<sequence>MSLSRSLFRTLPLTAALALAFASGAQAQSLVEMYDAARGYDAGFISAKAQFEANLAKANQTLGGILPNIALSASATRTYADVRYDNPAQQPNPFVNPRLYGTGSGAVTLSQPIYRPAAWAAYRQGGHLLQQAAAQYEAAEQDLLVRVSQAYFDVLTSEDNFQLLQAQKKAVDEQLASAKRNFEVGTATITGVRDAQARFDLANAQEIAAENDLRIKRLALNLAVGLNNAQPKRLATNTKLIAPPTDDVMTWVTQSETTSPAVRQAQLGLEIASLEVNKANAGHKPTIDAQVSYAGVRNDGGNSVSGTSTHVFAPSAAVVLNVPLFAGFSTMYRVKETVALEDKARSDYENARRATAQATRTAYFGLVAGLSQVKAYEAAEASSQSALDANKLGYSVGVNINIDVLNSQSQLYQTKRDLAKARYDVLVTNLKLRQAAGTLTPADLQPINDLLTP</sequence>
<comment type="subcellular location">
    <subcellularLocation>
        <location evidence="1">Cell outer membrane</location>
    </subcellularLocation>
</comment>
<evidence type="ECO:0000256" key="7">
    <source>
        <dbReference type="ARBA" id="ARBA00023237"/>
    </source>
</evidence>
<evidence type="ECO:0000313" key="9">
    <source>
        <dbReference type="EMBL" id="PUE60032.1"/>
    </source>
</evidence>
<dbReference type="RefSeq" id="WP_108402456.1">
    <property type="nucleotide sequence ID" value="NZ_NESP01000001.1"/>
</dbReference>
<dbReference type="InterPro" id="IPR003423">
    <property type="entry name" value="OMP_efflux"/>
</dbReference>